<keyword evidence="6" id="KW-0256">Endoplasmic reticulum</keyword>
<dbReference type="eggNOG" id="KOG1012">
    <property type="taxonomic scope" value="Eukaryota"/>
</dbReference>
<feature type="compositionally biased region" description="Basic residues" evidence="11">
    <location>
        <begin position="1272"/>
        <end position="1285"/>
    </location>
</feature>
<evidence type="ECO:0000256" key="4">
    <source>
        <dbReference type="ARBA" id="ARBA00022692"/>
    </source>
</evidence>
<feature type="compositionally biased region" description="Polar residues" evidence="11">
    <location>
        <begin position="26"/>
        <end position="35"/>
    </location>
</feature>
<feature type="transmembrane region" description="Helical" evidence="12">
    <location>
        <begin position="377"/>
        <end position="395"/>
    </location>
</feature>
<keyword evidence="5" id="KW-0677">Repeat</keyword>
<dbReference type="SMART" id="SM00239">
    <property type="entry name" value="C2"/>
    <property type="match status" value="2"/>
</dbReference>
<dbReference type="InterPro" id="IPR031468">
    <property type="entry name" value="SMP_LBD"/>
</dbReference>
<keyword evidence="7 12" id="KW-1133">Transmembrane helix</keyword>
<dbReference type="PANTHER" id="PTHR47348:SF3">
    <property type="entry name" value="MEIOTICALLY UP-REGULATED GENE 190 PROTEIN"/>
    <property type="match status" value="1"/>
</dbReference>
<comment type="caution">
    <text evidence="15">The sequence shown here is derived from an EMBL/GenBank/DDBJ whole genome shotgun (WGS) entry which is preliminary data.</text>
</comment>
<comment type="subcellular location">
    <subcellularLocation>
        <location evidence="1">Endoplasmic reticulum membrane</location>
    </subcellularLocation>
</comment>
<keyword evidence="10 12" id="KW-0472">Membrane</keyword>
<feature type="region of interest" description="Disordered" evidence="11">
    <location>
        <begin position="853"/>
        <end position="875"/>
    </location>
</feature>
<evidence type="ECO:0000256" key="10">
    <source>
        <dbReference type="ARBA" id="ARBA00023136"/>
    </source>
</evidence>
<feature type="compositionally biased region" description="Polar residues" evidence="11">
    <location>
        <begin position="177"/>
        <end position="188"/>
    </location>
</feature>
<feature type="region of interest" description="Disordered" evidence="11">
    <location>
        <begin position="1265"/>
        <end position="1285"/>
    </location>
</feature>
<evidence type="ECO:0000256" key="9">
    <source>
        <dbReference type="ARBA" id="ARBA00023121"/>
    </source>
</evidence>
<feature type="region of interest" description="Disordered" evidence="11">
    <location>
        <begin position="1"/>
        <end position="45"/>
    </location>
</feature>
<dbReference type="PROSITE" id="PS50004">
    <property type="entry name" value="C2"/>
    <property type="match status" value="2"/>
</dbReference>
<evidence type="ECO:0000256" key="8">
    <source>
        <dbReference type="ARBA" id="ARBA00023055"/>
    </source>
</evidence>
<dbReference type="Pfam" id="PF25331">
    <property type="entry name" value="C2_Mug190_3rd"/>
    <property type="match status" value="1"/>
</dbReference>
<dbReference type="InterPro" id="IPR000008">
    <property type="entry name" value="C2_dom"/>
</dbReference>
<feature type="region of interest" description="Disordered" evidence="11">
    <location>
        <begin position="151"/>
        <end position="219"/>
    </location>
</feature>
<dbReference type="SUPFAM" id="SSF49562">
    <property type="entry name" value="C2 domain (Calcium/lipid-binding domain, CaLB)"/>
    <property type="match status" value="2"/>
</dbReference>
<dbReference type="GO" id="GO:0005789">
    <property type="term" value="C:endoplasmic reticulum membrane"/>
    <property type="evidence" value="ECO:0007669"/>
    <property type="project" value="UniProtKB-SubCell"/>
</dbReference>
<feature type="transmembrane region" description="Helical" evidence="12">
    <location>
        <begin position="350"/>
        <end position="371"/>
    </location>
</feature>
<evidence type="ECO:0000256" key="5">
    <source>
        <dbReference type="ARBA" id="ARBA00022737"/>
    </source>
</evidence>
<feature type="region of interest" description="Disordered" evidence="11">
    <location>
        <begin position="1205"/>
        <end position="1232"/>
    </location>
</feature>
<evidence type="ECO:0000256" key="12">
    <source>
        <dbReference type="SAM" id="Phobius"/>
    </source>
</evidence>
<dbReference type="OrthoDB" id="419768at2759"/>
<evidence type="ECO:0000313" key="16">
    <source>
        <dbReference type="Proteomes" id="UP000013776"/>
    </source>
</evidence>
<dbReference type="Pfam" id="PF25669">
    <property type="entry name" value="SMP_MUG190-like"/>
    <property type="match status" value="1"/>
</dbReference>
<feature type="compositionally biased region" description="Basic and acidic residues" evidence="11">
    <location>
        <begin position="854"/>
        <end position="868"/>
    </location>
</feature>
<dbReference type="InterPro" id="IPR057349">
    <property type="entry name" value="C2_Mug190_3rd"/>
</dbReference>
<dbReference type="InterPro" id="IPR035892">
    <property type="entry name" value="C2_domain_sf"/>
</dbReference>
<keyword evidence="2" id="KW-0813">Transport</keyword>
<feature type="domain" description="C2" evidence="13">
    <location>
        <begin position="808"/>
        <end position="953"/>
    </location>
</feature>
<evidence type="ECO:0000259" key="14">
    <source>
        <dbReference type="PROSITE" id="PS51847"/>
    </source>
</evidence>
<dbReference type="GO" id="GO:0008289">
    <property type="term" value="F:lipid binding"/>
    <property type="evidence" value="ECO:0007669"/>
    <property type="project" value="UniProtKB-KW"/>
</dbReference>
<feature type="compositionally biased region" description="Basic and acidic residues" evidence="11">
    <location>
        <begin position="246"/>
        <end position="259"/>
    </location>
</feature>
<evidence type="ECO:0000256" key="11">
    <source>
        <dbReference type="SAM" id="MobiDB-lite"/>
    </source>
</evidence>
<protein>
    <recommendedName>
        <fullName evidence="17">C2 domain protein</fullName>
    </recommendedName>
</protein>
<sequence length="1322" mass="148780">MSVQETSGTKHEFVLAPSLAPFGNATEDNGSNQAEPSRGSCPAPQRAEIRLPHEASEAFSEEITRDQYKADRARGLLATQPQPVINTKALEATSYSVPHHGSQLPYTHDHGEADGRVESNQFHHNAVSGNEHGVHGSIDGGLVDRRHYHMSEHNTRSRSSSQTSATMTVTSKRDRTMATNAMQPTNEGTGKVGKGFKLPTDFEDDDKNLADGSVPADPDDPDAIYRVVSEHAEQPFDAEAGSTIRLSKEERRAEKQEQKARKRQKLVRDPVTGQDIWIENARGSTKRFMAQDGVVVPDYKVQQKKDERTAAELMAALHKIPFKDDKTNLLFYPMEPPEWKELLEESQRSLFQWAYIMIFVLISVQIIFSPFPARYSLWINALCAIGSVIFLQNAVRANFLNSFAEAERVRGEHATLSGVPESVEWLNNIIRTIWPTINPELFGGPVDLLEDVMQKQVPKVVHTVKVSDLDIGSIPLRVLSMRFLPDDGAPRGDEDAAGEYVNLEVAFGYRAGSTDKSLKSKAKNIHMLIWFLVGLRNVLGIPIPIWVQVHGILGKARVRVQLLPDPPFLKNGTISLLGMPKIELSTVPISTRFINVMYLPFVSQLVSFAVKIVLKDLIAPRSYTMDVSKLMVGDDVKKETASIGVLMIALHGATDVPRADHRPGRSKVDPYATVQYSRYGKTHYSTRVIHQDYNPVWEETCFLPILPSAVKAGERIRINLWDSDRLTADDLLGRVEIDLTTLVKNPGVFERRIDKVVGTSRTKMHWSIGFFGKRFVEELDVPAVEDSRVPPELRDHPDFKTKDPAWSVDSKIERLICRTPPNKEYPGILSVQIHQINDLAVVSTRKTLHNRQGRVLDAEDVEQGKEDDSGSAPSSYCTVTLNDELVYKTRTRAYTNRPIFNASFERFVRSFSDTKLRISVRDQRFREDDSIIGILPLALAEELSMQGQTTRWYPLSEGIGYGMIRVSLLFRSVECQIPRTLQGWNLGTLHIYTVKARVGATDAEALRDCSLRIDTMLGHKTIGAVHADTVDDGLVAWDLGAPLVMPIRRRHASSLNIEAHRGGVAFSKTGFFSGIYGACIIALSALDDDHRDVVKIPIFQTDDYVRFKQNSLTQDGSEVDRSLRRLGYMEVDCVLMSGLSESHRRFAKRSKDLAQTHEAWDTEKSYRKRLAYDARQERKEAIIKSRHSREQGTPASTIDSAFIPQRPRSESKSVQFARPAMDDTTNHDGGMYDNEDVMNELDWSSDNESTGSVRSRKSIKEWINDKKEDRRERHRRHRGIMQKKPARTASWLKNGLKRGLSKASRALSLNREDDIVEREVDS</sequence>
<evidence type="ECO:0000256" key="1">
    <source>
        <dbReference type="ARBA" id="ARBA00004586"/>
    </source>
</evidence>
<name>R4XD08_TAPDE</name>
<organism evidence="15 16">
    <name type="scientific">Taphrina deformans (strain PYCC 5710 / ATCC 11124 / CBS 356.35 / IMI 108563 / JCM 9778 / NBRC 8474)</name>
    <name type="common">Peach leaf curl fungus</name>
    <name type="synonym">Lalaria deformans</name>
    <dbReference type="NCBI Taxonomy" id="1097556"/>
    <lineage>
        <taxon>Eukaryota</taxon>
        <taxon>Fungi</taxon>
        <taxon>Dikarya</taxon>
        <taxon>Ascomycota</taxon>
        <taxon>Taphrinomycotina</taxon>
        <taxon>Taphrinomycetes</taxon>
        <taxon>Taphrinales</taxon>
        <taxon>Taphrinaceae</taxon>
        <taxon>Taphrina</taxon>
    </lineage>
</organism>
<keyword evidence="16" id="KW-1185">Reference proteome</keyword>
<dbReference type="CDD" id="cd04052">
    <property type="entry name" value="C2B_Tricalbin-like"/>
    <property type="match status" value="1"/>
</dbReference>
<evidence type="ECO:0008006" key="17">
    <source>
        <dbReference type="Google" id="ProtNLM"/>
    </source>
</evidence>
<dbReference type="Proteomes" id="UP000013776">
    <property type="component" value="Unassembled WGS sequence"/>
</dbReference>
<feature type="region of interest" description="Disordered" evidence="11">
    <location>
        <begin position="232"/>
        <end position="266"/>
    </location>
</feature>
<dbReference type="EMBL" id="CAHR02000153">
    <property type="protein sequence ID" value="CCG83493.1"/>
    <property type="molecule type" value="Genomic_DNA"/>
</dbReference>
<dbReference type="GO" id="GO:0061817">
    <property type="term" value="P:endoplasmic reticulum-plasma membrane tethering"/>
    <property type="evidence" value="ECO:0007669"/>
    <property type="project" value="InterPro"/>
</dbReference>
<reference evidence="15 16" key="1">
    <citation type="journal article" date="2013" name="MBio">
        <title>Genome sequencing of the plant pathogen Taphrina deformans, the causal agent of peach leaf curl.</title>
        <authorList>
            <person name="Cisse O.H."/>
            <person name="Almeida J.M.G.C.F."/>
            <person name="Fonseca A."/>
            <person name="Kumar A.A."/>
            <person name="Salojaervi J."/>
            <person name="Overmyer K."/>
            <person name="Hauser P.M."/>
            <person name="Pagni M."/>
        </authorList>
    </citation>
    <scope>NUCLEOTIDE SEQUENCE [LARGE SCALE GENOMIC DNA]</scope>
    <source>
        <strain evidence="16">PYCC 5710 / ATCC 11124 / CBS 356.35 / IMI 108563 / JCM 9778 / NBRC 8474</strain>
    </source>
</reference>
<dbReference type="STRING" id="1097556.R4XD08"/>
<dbReference type="Gene3D" id="2.60.40.150">
    <property type="entry name" value="C2 domain"/>
    <property type="match status" value="2"/>
</dbReference>
<evidence type="ECO:0000313" key="15">
    <source>
        <dbReference type="EMBL" id="CCG83493.1"/>
    </source>
</evidence>
<keyword evidence="8" id="KW-0445">Lipid transport</keyword>
<dbReference type="GO" id="GO:0006869">
    <property type="term" value="P:lipid transport"/>
    <property type="evidence" value="ECO:0007669"/>
    <property type="project" value="UniProtKB-KW"/>
</dbReference>
<keyword evidence="3" id="KW-0597">Phosphoprotein</keyword>
<evidence type="ECO:0000256" key="3">
    <source>
        <dbReference type="ARBA" id="ARBA00022553"/>
    </source>
</evidence>
<dbReference type="PROSITE" id="PS51847">
    <property type="entry name" value="SMP"/>
    <property type="match status" value="1"/>
</dbReference>
<dbReference type="Pfam" id="PF00168">
    <property type="entry name" value="C2"/>
    <property type="match status" value="2"/>
</dbReference>
<evidence type="ECO:0000256" key="7">
    <source>
        <dbReference type="ARBA" id="ARBA00022989"/>
    </source>
</evidence>
<dbReference type="CDD" id="cd21676">
    <property type="entry name" value="SMP_Mug190"/>
    <property type="match status" value="1"/>
</dbReference>
<evidence type="ECO:0000256" key="6">
    <source>
        <dbReference type="ARBA" id="ARBA00022824"/>
    </source>
</evidence>
<feature type="domain" description="SMP-LTD" evidence="14">
    <location>
        <begin position="419"/>
        <end position="628"/>
    </location>
</feature>
<feature type="transmembrane region" description="Helical" evidence="12">
    <location>
        <begin position="527"/>
        <end position="547"/>
    </location>
</feature>
<accession>R4XD08</accession>
<gene>
    <name evidence="15" type="ORF">TAPDE_003724</name>
</gene>
<feature type="domain" description="C2" evidence="13">
    <location>
        <begin position="626"/>
        <end position="753"/>
    </location>
</feature>
<keyword evidence="4 12" id="KW-0812">Transmembrane</keyword>
<proteinExistence type="predicted"/>
<keyword evidence="9" id="KW-0446">Lipid-binding</keyword>
<evidence type="ECO:0000259" key="13">
    <source>
        <dbReference type="PROSITE" id="PS50004"/>
    </source>
</evidence>
<dbReference type="InterPro" id="IPR037765">
    <property type="entry name" value="C2B_Tricalbin"/>
</dbReference>
<evidence type="ECO:0000256" key="2">
    <source>
        <dbReference type="ARBA" id="ARBA00022448"/>
    </source>
</evidence>
<dbReference type="PANTHER" id="PTHR47348">
    <property type="entry name" value="MEIOTICALLY UP-REGULATED GENE 190 PROTEIN"/>
    <property type="match status" value="1"/>
</dbReference>